<name>A0A3B3ZBL0_9GOBI</name>
<proteinExistence type="predicted"/>
<dbReference type="PANTHER" id="PTHR13119">
    <property type="entry name" value="ZINC FINGER CCCH DOMAIN-CONTAINING PROTEI"/>
    <property type="match status" value="1"/>
</dbReference>
<keyword evidence="3" id="KW-0677">Repeat</keyword>
<dbReference type="GO" id="GO:0005634">
    <property type="term" value="C:nucleus"/>
    <property type="evidence" value="ECO:0007669"/>
    <property type="project" value="TreeGrafter"/>
</dbReference>
<keyword evidence="5 6" id="KW-0862">Zinc</keyword>
<evidence type="ECO:0000256" key="3">
    <source>
        <dbReference type="ARBA" id="ARBA00022737"/>
    </source>
</evidence>
<reference evidence="9" key="1">
    <citation type="submission" date="2025-08" db="UniProtKB">
        <authorList>
            <consortium name="Ensembl"/>
        </authorList>
    </citation>
    <scope>IDENTIFICATION</scope>
</reference>
<keyword evidence="4 6" id="KW-0863">Zinc-finger</keyword>
<feature type="compositionally biased region" description="Acidic residues" evidence="7">
    <location>
        <begin position="40"/>
        <end position="54"/>
    </location>
</feature>
<dbReference type="AlphaFoldDB" id="A0A3B3ZBL0"/>
<evidence type="ECO:0000256" key="1">
    <source>
        <dbReference type="ARBA" id="ARBA00022553"/>
    </source>
</evidence>
<sequence>MPLVKQHGRDSKGSHGNSQKSPPHKSSDYDKYSDYSDDKYDYEEEEDEYDEESEYSSKGRHSKRGSMRGMKHQPCKPIMSKEFINQHTVEHNGKHICKYFLEGRCIKGDHCKFEHELIPLDKKKELCKFYFQGYCSKGDNCTAAHEYPCKFFHTGAKCYQGDKCKFSHDALNDVTKELLNKVKSGLLDHGKKS</sequence>
<dbReference type="InterPro" id="IPR045124">
    <property type="entry name" value="Su(sable)-like"/>
</dbReference>
<dbReference type="Gene3D" id="4.10.1000.10">
    <property type="entry name" value="Zinc finger, CCCH-type"/>
    <property type="match status" value="1"/>
</dbReference>
<evidence type="ECO:0000259" key="8">
    <source>
        <dbReference type="PROSITE" id="PS50103"/>
    </source>
</evidence>
<feature type="zinc finger region" description="C3H1-type" evidence="6">
    <location>
        <begin position="96"/>
        <end position="118"/>
    </location>
</feature>
<feature type="domain" description="C3H1-type" evidence="8">
    <location>
        <begin position="149"/>
        <end position="171"/>
    </location>
</feature>
<dbReference type="SMART" id="SM00356">
    <property type="entry name" value="ZnF_C3H1"/>
    <property type="match status" value="3"/>
</dbReference>
<keyword evidence="1" id="KW-0597">Phosphoprotein</keyword>
<evidence type="ECO:0000256" key="4">
    <source>
        <dbReference type="ARBA" id="ARBA00022771"/>
    </source>
</evidence>
<feature type="zinc finger region" description="C3H1-type" evidence="6">
    <location>
        <begin position="149"/>
        <end position="171"/>
    </location>
</feature>
<evidence type="ECO:0000256" key="7">
    <source>
        <dbReference type="SAM" id="MobiDB-lite"/>
    </source>
</evidence>
<dbReference type="Ensembl" id="ENSPMGT00000002077.1">
    <property type="protein sequence ID" value="ENSPMGP00000001949.1"/>
    <property type="gene ID" value="ENSPMGG00000001759.1"/>
</dbReference>
<dbReference type="GO" id="GO:0045892">
    <property type="term" value="P:negative regulation of DNA-templated transcription"/>
    <property type="evidence" value="ECO:0007669"/>
    <property type="project" value="InterPro"/>
</dbReference>
<evidence type="ECO:0000256" key="6">
    <source>
        <dbReference type="PROSITE-ProRule" id="PRU00723"/>
    </source>
</evidence>
<dbReference type="InterPro" id="IPR054361">
    <property type="entry name" value="Znf-CCCH_ZC3H4/6/8"/>
</dbReference>
<feature type="compositionally biased region" description="Basic and acidic residues" evidence="7">
    <location>
        <begin position="25"/>
        <end position="39"/>
    </location>
</feature>
<evidence type="ECO:0000256" key="5">
    <source>
        <dbReference type="ARBA" id="ARBA00022833"/>
    </source>
</evidence>
<organism evidence="9 10">
    <name type="scientific">Periophthalmus magnuspinnatus</name>
    <dbReference type="NCBI Taxonomy" id="409849"/>
    <lineage>
        <taxon>Eukaryota</taxon>
        <taxon>Metazoa</taxon>
        <taxon>Chordata</taxon>
        <taxon>Craniata</taxon>
        <taxon>Vertebrata</taxon>
        <taxon>Euteleostomi</taxon>
        <taxon>Actinopterygii</taxon>
        <taxon>Neopterygii</taxon>
        <taxon>Teleostei</taxon>
        <taxon>Neoteleostei</taxon>
        <taxon>Acanthomorphata</taxon>
        <taxon>Gobiaria</taxon>
        <taxon>Gobiiformes</taxon>
        <taxon>Gobioidei</taxon>
        <taxon>Gobiidae</taxon>
        <taxon>Oxudercinae</taxon>
        <taxon>Periophthalmus</taxon>
    </lineage>
</organism>
<protein>
    <recommendedName>
        <fullName evidence="8">C3H1-type domain-containing protein</fullName>
    </recommendedName>
</protein>
<accession>A0A3B3ZBL0</accession>
<dbReference type="InterPro" id="IPR000571">
    <property type="entry name" value="Znf_CCCH"/>
</dbReference>
<feature type="domain" description="C3H1-type" evidence="8">
    <location>
        <begin position="121"/>
        <end position="148"/>
    </location>
</feature>
<evidence type="ECO:0000313" key="9">
    <source>
        <dbReference type="Ensembl" id="ENSPMGP00000001949.1"/>
    </source>
</evidence>
<dbReference type="PROSITE" id="PS50103">
    <property type="entry name" value="ZF_C3H1"/>
    <property type="match status" value="3"/>
</dbReference>
<dbReference type="Pfam" id="PF22623">
    <property type="entry name" value="zf-CCCH_9"/>
    <property type="match status" value="1"/>
</dbReference>
<dbReference type="Pfam" id="PF00642">
    <property type="entry name" value="zf-CCCH"/>
    <property type="match status" value="1"/>
</dbReference>
<feature type="domain" description="C3H1-type" evidence="8">
    <location>
        <begin position="96"/>
        <end position="118"/>
    </location>
</feature>
<feature type="region of interest" description="Disordered" evidence="7">
    <location>
        <begin position="1"/>
        <end position="73"/>
    </location>
</feature>
<evidence type="ECO:0000256" key="2">
    <source>
        <dbReference type="ARBA" id="ARBA00022723"/>
    </source>
</evidence>
<dbReference type="PANTHER" id="PTHR13119:SF22">
    <property type="entry name" value="ZINC FINGER CCCH DOMAIN-CONTAINING PROTEIN 6"/>
    <property type="match status" value="1"/>
</dbReference>
<dbReference type="GO" id="GO:0003723">
    <property type="term" value="F:RNA binding"/>
    <property type="evidence" value="ECO:0007669"/>
    <property type="project" value="InterPro"/>
</dbReference>
<feature type="zinc finger region" description="C3H1-type" evidence="6">
    <location>
        <begin position="121"/>
        <end position="148"/>
    </location>
</feature>
<feature type="compositionally biased region" description="Basic residues" evidence="7">
    <location>
        <begin position="58"/>
        <end position="73"/>
    </location>
</feature>
<evidence type="ECO:0000313" key="10">
    <source>
        <dbReference type="Proteomes" id="UP000261520"/>
    </source>
</evidence>
<dbReference type="GO" id="GO:0008270">
    <property type="term" value="F:zinc ion binding"/>
    <property type="evidence" value="ECO:0007669"/>
    <property type="project" value="UniProtKB-KW"/>
</dbReference>
<keyword evidence="2 6" id="KW-0479">Metal-binding</keyword>
<dbReference type="STRING" id="409849.ENSPMGP00000001949"/>
<dbReference type="Proteomes" id="UP000261520">
    <property type="component" value="Unplaced"/>
</dbReference>
<reference evidence="9" key="2">
    <citation type="submission" date="2025-09" db="UniProtKB">
        <authorList>
            <consortium name="Ensembl"/>
        </authorList>
    </citation>
    <scope>IDENTIFICATION</scope>
</reference>
<dbReference type="Pfam" id="PF18345">
    <property type="entry name" value="zf_CCCH_4"/>
    <property type="match status" value="1"/>
</dbReference>
<keyword evidence="10" id="KW-1185">Reference proteome</keyword>
<dbReference type="Gene3D" id="1.20.120.1350">
    <property type="entry name" value="Pneumovirus matrix protein 2 (M2), zinc-binding domain"/>
    <property type="match status" value="2"/>
</dbReference>
<dbReference type="SUPFAM" id="SSF90229">
    <property type="entry name" value="CCCH zinc finger"/>
    <property type="match status" value="3"/>
</dbReference>
<dbReference type="InterPro" id="IPR036855">
    <property type="entry name" value="Znf_CCCH_sf"/>
</dbReference>